<organism evidence="1">
    <name type="scientific">Populus trichocarpa</name>
    <name type="common">Western balsam poplar</name>
    <name type="synonym">Populus balsamifera subsp. trichocarpa</name>
    <dbReference type="NCBI Taxonomy" id="3694"/>
    <lineage>
        <taxon>Eukaryota</taxon>
        <taxon>Viridiplantae</taxon>
        <taxon>Streptophyta</taxon>
        <taxon>Embryophyta</taxon>
        <taxon>Tracheophyta</taxon>
        <taxon>Spermatophyta</taxon>
        <taxon>Magnoliopsida</taxon>
        <taxon>eudicotyledons</taxon>
        <taxon>Gunneridae</taxon>
        <taxon>Pentapetalae</taxon>
        <taxon>rosids</taxon>
        <taxon>fabids</taxon>
        <taxon>Malpighiales</taxon>
        <taxon>Salicaceae</taxon>
        <taxon>Saliceae</taxon>
        <taxon>Populus</taxon>
    </lineage>
</organism>
<dbReference type="EMBL" id="EF145437">
    <property type="protein sequence ID" value="ABK93595.1"/>
    <property type="molecule type" value="mRNA"/>
</dbReference>
<proteinExistence type="evidence at transcript level"/>
<protein>
    <submittedName>
        <fullName evidence="1">Uncharacterized protein</fullName>
    </submittedName>
</protein>
<sequence>MQLAALGAMWQKAAGISSSYDNKVLEKGLEFLQDVWR</sequence>
<accession>A9PB42</accession>
<name>A9PB42_POPTR</name>
<reference evidence="1" key="1">
    <citation type="journal article" date="2008" name="BMC Genomics">
        <title>Analysis of 4,664 high-quality sequence-finished poplar full-length cDNA clones and their utility for the discovery of genes responding to insect feeding.</title>
        <authorList>
            <person name="Ralph S.G."/>
            <person name="Chun H.J."/>
            <person name="Cooper D."/>
            <person name="Kirkpatrick R."/>
            <person name="Kolosova N."/>
            <person name="Gunter L."/>
            <person name="Tuskan G.A."/>
            <person name="Douglas C.J."/>
            <person name="Holt R.A."/>
            <person name="Jones S.J."/>
            <person name="Marra M.A."/>
            <person name="Bohlmann J."/>
        </authorList>
    </citation>
    <scope>NUCLEOTIDE SEQUENCE</scope>
    <source>
        <tissue evidence="1">Phloem and cambium</tissue>
    </source>
</reference>
<evidence type="ECO:0000313" key="1">
    <source>
        <dbReference type="EMBL" id="ABK93595.1"/>
    </source>
</evidence>
<dbReference type="AlphaFoldDB" id="A9PB42"/>